<dbReference type="EMBL" id="AACS02000004">
    <property type="protein sequence ID" value="EAU85038.2"/>
    <property type="molecule type" value="Genomic_DNA"/>
</dbReference>
<dbReference type="KEGG" id="cci:CC1G_04134"/>
<comment type="caution">
    <text evidence="2">The sequence shown here is derived from an EMBL/GenBank/DDBJ whole genome shotgun (WGS) entry which is preliminary data.</text>
</comment>
<feature type="compositionally biased region" description="Pro residues" evidence="1">
    <location>
        <begin position="1"/>
        <end position="10"/>
    </location>
</feature>
<dbReference type="GeneID" id="6013373"/>
<dbReference type="InParanoid" id="A8NW40"/>
<sequence length="404" mass="45168">MDPELPPAIDPQPAMHMPSTSMDPELPPAIDPQPAMHMPDVPLMDAHLEDYRLCLEVERIISLLSRLKLWEQERQRLSEIDSQLNALRGSVDCRDMDVALSSLKHQNSVNMAGATELAASLSVIASTRAGLGNRMPAIIGRMWDSEGDGSSVELEHEEDDVVVLVPRSSEAQGASGEDLRVRSPQVTEPGPKPSRMIADDRRTRTRALIDVGIPKGNPNTFLQHPREYTLPMFVSFLGFSSSSPLAQIVNLGTLSMTAERRANVISSFLEKCCEKFDMGGQSRPRSEYNPNIHYVFDLLPYDPPQPLATISDEARQDQFRSLQSRISMVSSRLKTLEGRIQPGEKAASLWHRAYCESYALYALACECDAEAFLHLQEEILRLENAVADLEIRFHHLALTRAWKE</sequence>
<protein>
    <submittedName>
        <fullName evidence="2">Uncharacterized protein</fullName>
    </submittedName>
</protein>
<dbReference type="HOGENOM" id="CLU_681546_0_0_1"/>
<dbReference type="RefSeq" id="XP_001836821.2">
    <property type="nucleotide sequence ID" value="XM_001836769.2"/>
</dbReference>
<proteinExistence type="predicted"/>
<accession>A8NW40</accession>
<evidence type="ECO:0000313" key="3">
    <source>
        <dbReference type="Proteomes" id="UP000001861"/>
    </source>
</evidence>
<reference evidence="2 3" key="1">
    <citation type="journal article" date="2010" name="Proc. Natl. Acad. Sci. U.S.A.">
        <title>Insights into evolution of multicellular fungi from the assembled chromosomes of the mushroom Coprinopsis cinerea (Coprinus cinereus).</title>
        <authorList>
            <person name="Stajich J.E."/>
            <person name="Wilke S.K."/>
            <person name="Ahren D."/>
            <person name="Au C.H."/>
            <person name="Birren B.W."/>
            <person name="Borodovsky M."/>
            <person name="Burns C."/>
            <person name="Canback B."/>
            <person name="Casselton L.A."/>
            <person name="Cheng C.K."/>
            <person name="Deng J."/>
            <person name="Dietrich F.S."/>
            <person name="Fargo D.C."/>
            <person name="Farman M.L."/>
            <person name="Gathman A.C."/>
            <person name="Goldberg J."/>
            <person name="Guigo R."/>
            <person name="Hoegger P.J."/>
            <person name="Hooker J.B."/>
            <person name="Huggins A."/>
            <person name="James T.Y."/>
            <person name="Kamada T."/>
            <person name="Kilaru S."/>
            <person name="Kodira C."/>
            <person name="Kues U."/>
            <person name="Kupfer D."/>
            <person name="Kwan H.S."/>
            <person name="Lomsadze A."/>
            <person name="Li W."/>
            <person name="Lilly W.W."/>
            <person name="Ma L.J."/>
            <person name="Mackey A.J."/>
            <person name="Manning G."/>
            <person name="Martin F."/>
            <person name="Muraguchi H."/>
            <person name="Natvig D.O."/>
            <person name="Palmerini H."/>
            <person name="Ramesh M.A."/>
            <person name="Rehmeyer C.J."/>
            <person name="Roe B.A."/>
            <person name="Shenoy N."/>
            <person name="Stanke M."/>
            <person name="Ter-Hovhannisyan V."/>
            <person name="Tunlid A."/>
            <person name="Velagapudi R."/>
            <person name="Vision T.J."/>
            <person name="Zeng Q."/>
            <person name="Zolan M.E."/>
            <person name="Pukkila P.J."/>
        </authorList>
    </citation>
    <scope>NUCLEOTIDE SEQUENCE [LARGE SCALE GENOMIC DNA]</scope>
    <source>
        <strain evidence="3">Okayama-7 / 130 / ATCC MYA-4618 / FGSC 9003</strain>
    </source>
</reference>
<dbReference type="Proteomes" id="UP000001861">
    <property type="component" value="Unassembled WGS sequence"/>
</dbReference>
<feature type="region of interest" description="Disordered" evidence="1">
    <location>
        <begin position="169"/>
        <end position="197"/>
    </location>
</feature>
<evidence type="ECO:0000256" key="1">
    <source>
        <dbReference type="SAM" id="MobiDB-lite"/>
    </source>
</evidence>
<gene>
    <name evidence="2" type="ORF">CC1G_04134</name>
</gene>
<feature type="region of interest" description="Disordered" evidence="1">
    <location>
        <begin position="1"/>
        <end position="35"/>
    </location>
</feature>
<organism evidence="2 3">
    <name type="scientific">Coprinopsis cinerea (strain Okayama-7 / 130 / ATCC MYA-4618 / FGSC 9003)</name>
    <name type="common">Inky cap fungus</name>
    <name type="synonym">Hormographiella aspergillata</name>
    <dbReference type="NCBI Taxonomy" id="240176"/>
    <lineage>
        <taxon>Eukaryota</taxon>
        <taxon>Fungi</taxon>
        <taxon>Dikarya</taxon>
        <taxon>Basidiomycota</taxon>
        <taxon>Agaricomycotina</taxon>
        <taxon>Agaricomycetes</taxon>
        <taxon>Agaricomycetidae</taxon>
        <taxon>Agaricales</taxon>
        <taxon>Agaricineae</taxon>
        <taxon>Psathyrellaceae</taxon>
        <taxon>Coprinopsis</taxon>
    </lineage>
</organism>
<evidence type="ECO:0000313" key="2">
    <source>
        <dbReference type="EMBL" id="EAU85038.2"/>
    </source>
</evidence>
<name>A8NW40_COPC7</name>
<keyword evidence="3" id="KW-1185">Reference proteome</keyword>
<dbReference type="AlphaFoldDB" id="A8NW40"/>
<dbReference type="VEuPathDB" id="FungiDB:CC1G_04134"/>